<feature type="compositionally biased region" description="Polar residues" evidence="1">
    <location>
        <begin position="178"/>
        <end position="206"/>
    </location>
</feature>
<organism evidence="2">
    <name type="scientific">Tomelloso virus</name>
    <dbReference type="NCBI Taxonomy" id="2053981"/>
    <lineage>
        <taxon>Viruses</taxon>
        <taxon>Viruses incertae sedis</taxon>
        <taxon>Naldaviricetes</taxon>
        <taxon>Lefavirales</taxon>
        <taxon>Nudiviridae</taxon>
        <taxon>Alphanudivirus</taxon>
        <taxon>Alphanudivirus alterdromelanogasteris</taxon>
    </lineage>
</organism>
<keyword evidence="3" id="KW-1185">Reference proteome</keyword>
<sequence>MLYRIEDDIFTPIMNSDDVFLRAALYEECAKSSILKHVDVESSTIETLRELLNQNNMLVFRKFPIILSKLVVKHGLTFAKSKVPQLKFLTPENISVSVESDEMQYILNTQSSMKPNLIFMVSKNILISVVGSSISALKDDLLGREPESATRSFTKIQVKPTDPPSWPKMSSPAEYTNTFNDEVPSPQSVRKISNVSSTRSVKSNISKAKHQTPPKQLNYSTDKTRMILDNLINDLDEDAKITSNVLIRKADENFDEDISDFESGNEDDAEGIKISELQETNLKPNSVDFYTVAQIEPPVAEISKAPSNEKKTNDDDDDDNDCQIVSVEHFDIMDDDEEKDDDDDDDDNNIDDEEEEDDDII</sequence>
<dbReference type="GeneID" id="41701390"/>
<reference evidence="2" key="1">
    <citation type="journal article" date="2021" name="Virus">
        <title>The discovery, distribution and diversity of DNA viruses associated with Drosophila melanogaster in Europe.</title>
        <authorList>
            <person name="Wallace M.A."/>
            <person name="Coffman K.A."/>
            <person name="Gilbert C."/>
            <person name="Ravindran S."/>
            <person name="Albery G.F."/>
            <person name="Abbott J."/>
            <person name="Argyridou E."/>
            <person name="Bellosta P."/>
            <person name="Betancourt A.J."/>
            <person name="Colinet H."/>
            <person name="Eric K."/>
            <person name="Glaser-Schmitt A."/>
            <person name="Grath S."/>
            <person name="Jelic M."/>
            <person name="Kankare M."/>
            <person name="Kozeretska I."/>
            <person name="Loeschcke V."/>
            <person name="Montchamp-Moreau C."/>
            <person name="Ometto L."/>
            <person name="Onder B.S."/>
            <person name="Orengo D.J."/>
            <person name="Parsch J."/>
            <person name="Pascual M."/>
            <person name="Patenkovic A."/>
            <person name="Puerma E."/>
            <person name="Ritchie M.G."/>
            <person name="Rota-Stabelli O."/>
            <person name="Schou M.F."/>
            <person name="Serga S.V."/>
            <person name="Stamenkovic-Radak M."/>
            <person name="Tanaskovic M."/>
            <person name="Veselinovic M.S."/>
            <person name="Vieira J."/>
            <person name="Vieira C.P."/>
            <person name="Kapun M."/>
            <person name="Flatt T."/>
            <person name="Gonzalez J."/>
            <person name="Staubach F."/>
            <person name="Obbard D.J."/>
        </authorList>
    </citation>
    <scope>NUCLEOTIDE SEQUENCE</scope>
    <source>
        <strain evidence="2">DrosEU28 Tomelloso 2015</strain>
    </source>
</reference>
<accession>A0A2H4T2V9</accession>
<evidence type="ECO:0000256" key="1">
    <source>
        <dbReference type="SAM" id="MobiDB-lite"/>
    </source>
</evidence>
<feature type="region of interest" description="Disordered" evidence="1">
    <location>
        <begin position="298"/>
        <end position="361"/>
    </location>
</feature>
<proteinExistence type="predicted"/>
<dbReference type="RefSeq" id="YP_009553391.1">
    <property type="nucleotide sequence ID" value="NC_040789.1"/>
</dbReference>
<dbReference type="KEGG" id="vg:41701390"/>
<feature type="compositionally biased region" description="Acidic residues" evidence="1">
    <location>
        <begin position="333"/>
        <end position="361"/>
    </location>
</feature>
<dbReference type="Proteomes" id="UP000289333">
    <property type="component" value="Segment"/>
</dbReference>
<dbReference type="OrthoDB" id="23425at10239"/>
<name>A0A2H4T2V9_9VIRU</name>
<evidence type="ECO:0000313" key="3">
    <source>
        <dbReference type="Proteomes" id="UP000289333"/>
    </source>
</evidence>
<evidence type="ECO:0000313" key="2">
    <source>
        <dbReference type="EMBL" id="ATY70208.1"/>
    </source>
</evidence>
<protein>
    <submittedName>
        <fullName evidence="2">GrBNV gp67-like protein</fullName>
    </submittedName>
</protein>
<dbReference type="EMBL" id="KY457233">
    <property type="protein sequence ID" value="ATY70208.1"/>
    <property type="molecule type" value="Genomic_DNA"/>
</dbReference>
<feature type="region of interest" description="Disordered" evidence="1">
    <location>
        <begin position="178"/>
        <end position="218"/>
    </location>
</feature>